<feature type="domain" description="Sulfatase N-terminal" evidence="7">
    <location>
        <begin position="23"/>
        <end position="355"/>
    </location>
</feature>
<proteinExistence type="inferred from homology"/>
<dbReference type="EnsemblMetazoa" id="XM_050656270.1">
    <property type="protein sequence ID" value="XP_050512227.1"/>
    <property type="gene ID" value="LOC114333312"/>
</dbReference>
<organism evidence="8 9">
    <name type="scientific">Diabrotica virgifera virgifera</name>
    <name type="common">western corn rootworm</name>
    <dbReference type="NCBI Taxonomy" id="50390"/>
    <lineage>
        <taxon>Eukaryota</taxon>
        <taxon>Metazoa</taxon>
        <taxon>Ecdysozoa</taxon>
        <taxon>Arthropoda</taxon>
        <taxon>Hexapoda</taxon>
        <taxon>Insecta</taxon>
        <taxon>Pterygota</taxon>
        <taxon>Neoptera</taxon>
        <taxon>Endopterygota</taxon>
        <taxon>Coleoptera</taxon>
        <taxon>Polyphaga</taxon>
        <taxon>Cucujiformia</taxon>
        <taxon>Chrysomeloidea</taxon>
        <taxon>Chrysomelidae</taxon>
        <taxon>Galerucinae</taxon>
        <taxon>Diabroticina</taxon>
        <taxon>Diabroticites</taxon>
        <taxon>Diabrotica</taxon>
    </lineage>
</organism>
<name>A0ABM5KPW6_DIAVI</name>
<keyword evidence="5" id="KW-0325">Glycoprotein</keyword>
<dbReference type="SUPFAM" id="SSF53649">
    <property type="entry name" value="Alkaline phosphatase-like"/>
    <property type="match status" value="1"/>
</dbReference>
<feature type="signal peptide" evidence="6">
    <location>
        <begin position="1"/>
        <end position="21"/>
    </location>
</feature>
<dbReference type="RefSeq" id="XP_050512227.1">
    <property type="nucleotide sequence ID" value="XM_050656270.1"/>
</dbReference>
<dbReference type="GeneID" id="114333312"/>
<comment type="similarity">
    <text evidence="2">Belongs to the sulfatase family.</text>
</comment>
<dbReference type="PIRSF" id="PIRSF036666">
    <property type="entry name" value="G6S"/>
    <property type="match status" value="1"/>
</dbReference>
<evidence type="ECO:0000259" key="7">
    <source>
        <dbReference type="Pfam" id="PF00884"/>
    </source>
</evidence>
<dbReference type="PANTHER" id="PTHR43108:SF8">
    <property type="entry name" value="SD21168P"/>
    <property type="match status" value="1"/>
</dbReference>
<accession>A0ABM5KPW6</accession>
<evidence type="ECO:0000256" key="5">
    <source>
        <dbReference type="ARBA" id="ARBA00023180"/>
    </source>
</evidence>
<dbReference type="Pfam" id="PF00884">
    <property type="entry name" value="Sulfatase"/>
    <property type="match status" value="1"/>
</dbReference>
<protein>
    <recommendedName>
        <fullName evidence="7">Sulfatase N-terminal domain-containing protein</fullName>
    </recommendedName>
</protein>
<sequence>MNNILQLLLVLSTSMYGVLKAEPNFILIITDDQDLLLDGMVPMTRTIELIANNGKFFQNAYVNSPICCPSRSTILTGKYLENTGVVNNSISGNCSSQAWQKNHESYTIAALLKKAKSYTTYYAGKYLNQYGTKEAGGVEHIPYGYDWWIGLQGNSKYYNYTLSVNGTGHFFSDKYLTDALAGYSLSFLTNKPNDKPFFMIVAPPAPHAPFTPAKRHENAFAGTKAVRTPSFNHSGYGKHWLLRMSPQYLPENVDILDSIQQHRLESVLAVDELVERIVYKLKDLNIFQETYIIYTSDNGFHIGQFSQPWDKRQPYETDIRVPFLVSGPNVPRKTIETFPISSVDIAPTILDLAGVDIPRSMDGESFKKQLFQETTDYFAKGILISYRGEANQKLIDTSCPWAYDPNLTECTVDQWCKCQDSRNNTYRCKVYHMDDLIFGKFASKHCLFDDAENFVEYYDLLKDPFELRNIPPDSFKYHQKLEVAAFQNAILKDADTQENNEV</sequence>
<comment type="cofactor">
    <cofactor evidence="1">
        <name>Ca(2+)</name>
        <dbReference type="ChEBI" id="CHEBI:29108"/>
    </cofactor>
</comment>
<evidence type="ECO:0000313" key="8">
    <source>
        <dbReference type="EnsemblMetazoa" id="XP_050512227.1"/>
    </source>
</evidence>
<evidence type="ECO:0000256" key="1">
    <source>
        <dbReference type="ARBA" id="ARBA00001913"/>
    </source>
</evidence>
<evidence type="ECO:0000313" key="9">
    <source>
        <dbReference type="Proteomes" id="UP001652700"/>
    </source>
</evidence>
<dbReference type="Gene3D" id="3.40.720.10">
    <property type="entry name" value="Alkaline Phosphatase, subunit A"/>
    <property type="match status" value="1"/>
</dbReference>
<dbReference type="InterPro" id="IPR000917">
    <property type="entry name" value="Sulfatase_N"/>
</dbReference>
<keyword evidence="3 6" id="KW-0732">Signal</keyword>
<evidence type="ECO:0000256" key="4">
    <source>
        <dbReference type="ARBA" id="ARBA00022801"/>
    </source>
</evidence>
<keyword evidence="9" id="KW-1185">Reference proteome</keyword>
<keyword evidence="4" id="KW-0378">Hydrolase</keyword>
<dbReference type="Proteomes" id="UP001652700">
    <property type="component" value="Unplaced"/>
</dbReference>
<reference evidence="8" key="1">
    <citation type="submission" date="2025-05" db="UniProtKB">
        <authorList>
            <consortium name="EnsemblMetazoa"/>
        </authorList>
    </citation>
    <scope>IDENTIFICATION</scope>
</reference>
<dbReference type="InterPro" id="IPR017850">
    <property type="entry name" value="Alkaline_phosphatase_core_sf"/>
</dbReference>
<dbReference type="InterPro" id="IPR024607">
    <property type="entry name" value="Sulfatase_CS"/>
</dbReference>
<dbReference type="InterPro" id="IPR012251">
    <property type="entry name" value="GlcNAc_6-SO4ase"/>
</dbReference>
<evidence type="ECO:0000256" key="3">
    <source>
        <dbReference type="ARBA" id="ARBA00022729"/>
    </source>
</evidence>
<dbReference type="PANTHER" id="PTHR43108">
    <property type="entry name" value="N-ACETYLGLUCOSAMINE-6-SULFATASE FAMILY MEMBER"/>
    <property type="match status" value="1"/>
</dbReference>
<evidence type="ECO:0000256" key="6">
    <source>
        <dbReference type="SAM" id="SignalP"/>
    </source>
</evidence>
<dbReference type="PROSITE" id="PS00523">
    <property type="entry name" value="SULFATASE_1"/>
    <property type="match status" value="1"/>
</dbReference>
<dbReference type="CDD" id="cd16147">
    <property type="entry name" value="G6S"/>
    <property type="match status" value="1"/>
</dbReference>
<evidence type="ECO:0000256" key="2">
    <source>
        <dbReference type="ARBA" id="ARBA00008779"/>
    </source>
</evidence>
<feature type="chain" id="PRO_5046064926" description="Sulfatase N-terminal domain-containing protein" evidence="6">
    <location>
        <begin position="22"/>
        <end position="502"/>
    </location>
</feature>